<evidence type="ECO:0000313" key="1">
    <source>
        <dbReference type="EMBL" id="KAL2509755.1"/>
    </source>
</evidence>
<accession>A0ABD1TAN1</accession>
<proteinExistence type="predicted"/>
<dbReference type="EMBL" id="JBFOLJ010000009">
    <property type="protein sequence ID" value="KAL2509755.1"/>
    <property type="molecule type" value="Genomic_DNA"/>
</dbReference>
<comment type="caution">
    <text evidence="1">The sequence shown here is derived from an EMBL/GenBank/DDBJ whole genome shotgun (WGS) entry which is preliminary data.</text>
</comment>
<reference evidence="2" key="1">
    <citation type="submission" date="2024-07" db="EMBL/GenBank/DDBJ databases">
        <title>Two chromosome-level genome assemblies of Korean endemic species Abeliophyllum distichum and Forsythia ovata (Oleaceae).</title>
        <authorList>
            <person name="Jang H."/>
        </authorList>
    </citation>
    <scope>NUCLEOTIDE SEQUENCE [LARGE SCALE GENOMIC DNA]</scope>
</reference>
<organism evidence="1 2">
    <name type="scientific">Forsythia ovata</name>
    <dbReference type="NCBI Taxonomy" id="205694"/>
    <lineage>
        <taxon>Eukaryota</taxon>
        <taxon>Viridiplantae</taxon>
        <taxon>Streptophyta</taxon>
        <taxon>Embryophyta</taxon>
        <taxon>Tracheophyta</taxon>
        <taxon>Spermatophyta</taxon>
        <taxon>Magnoliopsida</taxon>
        <taxon>eudicotyledons</taxon>
        <taxon>Gunneridae</taxon>
        <taxon>Pentapetalae</taxon>
        <taxon>asterids</taxon>
        <taxon>lamiids</taxon>
        <taxon>Lamiales</taxon>
        <taxon>Oleaceae</taxon>
        <taxon>Forsythieae</taxon>
        <taxon>Forsythia</taxon>
    </lineage>
</organism>
<sequence length="107" mass="11660">MASPLNLITPTKELIGMCNTQASHAVKITSYEDVPDDSESALLKAVANQPKNPMAINAKGHIVVDGAMPNVVVKKLAQKKAITKLKPKSEEVIDISLMQKKLRRRSL</sequence>
<gene>
    <name evidence="1" type="ORF">Fot_33402</name>
</gene>
<dbReference type="Proteomes" id="UP001604277">
    <property type="component" value="Unassembled WGS sequence"/>
</dbReference>
<dbReference type="AlphaFoldDB" id="A0ABD1TAN1"/>
<keyword evidence="2" id="KW-1185">Reference proteome</keyword>
<name>A0ABD1TAN1_9LAMI</name>
<protein>
    <submittedName>
        <fullName evidence="1">Senescence-specific cysteine protease SAG39-like</fullName>
    </submittedName>
</protein>
<evidence type="ECO:0000313" key="2">
    <source>
        <dbReference type="Proteomes" id="UP001604277"/>
    </source>
</evidence>